<proteinExistence type="inferred from homology"/>
<evidence type="ECO:0000313" key="13">
    <source>
        <dbReference type="Proteomes" id="UP000886881"/>
    </source>
</evidence>
<evidence type="ECO:0000256" key="1">
    <source>
        <dbReference type="ARBA" id="ARBA00004651"/>
    </source>
</evidence>
<evidence type="ECO:0000256" key="4">
    <source>
        <dbReference type="ARBA" id="ARBA00022692"/>
    </source>
</evidence>
<evidence type="ECO:0000256" key="8">
    <source>
        <dbReference type="RuleBase" id="RU004057"/>
    </source>
</evidence>
<feature type="chain" id="PRO_5039505660" evidence="10">
    <location>
        <begin position="24"/>
        <end position="266"/>
    </location>
</feature>
<feature type="transmembrane region" description="Helical" evidence="9">
    <location>
        <begin position="215"/>
        <end position="238"/>
    </location>
</feature>
<name>A0A9D1KJ93_9BACT</name>
<keyword evidence="6 9" id="KW-1133">Transmembrane helix</keyword>
<evidence type="ECO:0000256" key="5">
    <source>
        <dbReference type="ARBA" id="ARBA00022927"/>
    </source>
</evidence>
<comment type="similarity">
    <text evidence="8">Belongs to the exbB/tolQ family.</text>
</comment>
<evidence type="ECO:0000259" key="11">
    <source>
        <dbReference type="Pfam" id="PF01618"/>
    </source>
</evidence>
<evidence type="ECO:0000256" key="6">
    <source>
        <dbReference type="ARBA" id="ARBA00022989"/>
    </source>
</evidence>
<evidence type="ECO:0000256" key="2">
    <source>
        <dbReference type="ARBA" id="ARBA00022448"/>
    </source>
</evidence>
<sequence>MKKFLVFLAVAGVMAFSANVASAQDEAPAATETTAAAPAASEPTSLADLTAAAPEVPLHQALKTQFIDGGPGFMTMIALCLILGLALCIERILYLTFSKTNTKKLVAQVEAALAKGGIEEAKKVCRDTRGPVASIFYQGLLRYDQGVDVVEKTVVSYGSVQMSEMESGLSWISLFIALAPSLGFLGTVVGMIQAFDAIQAAGDISPNVVAGGMKVALITTVGGLIVAMILQVFYNYIISKIDSITIDMEDSSITLVDVLTKYSEKK</sequence>
<evidence type="ECO:0000256" key="9">
    <source>
        <dbReference type="SAM" id="Phobius"/>
    </source>
</evidence>
<dbReference type="InterPro" id="IPR050790">
    <property type="entry name" value="ExbB/TolQ_transport"/>
</dbReference>
<accession>A0A9D1KJ93</accession>
<dbReference type="InterPro" id="IPR002898">
    <property type="entry name" value="MotA_ExbB_proton_chnl"/>
</dbReference>
<comment type="subcellular location">
    <subcellularLocation>
        <location evidence="1">Cell membrane</location>
        <topology evidence="1">Multi-pass membrane protein</topology>
    </subcellularLocation>
    <subcellularLocation>
        <location evidence="8">Membrane</location>
        <topology evidence="8">Multi-pass membrane protein</topology>
    </subcellularLocation>
</comment>
<dbReference type="PANTHER" id="PTHR30625:SF15">
    <property type="entry name" value="BIOPOLYMER TRANSPORT PROTEIN EXBB"/>
    <property type="match status" value="1"/>
</dbReference>
<dbReference type="PANTHER" id="PTHR30625">
    <property type="entry name" value="PROTEIN TOLQ"/>
    <property type="match status" value="1"/>
</dbReference>
<reference evidence="12" key="2">
    <citation type="journal article" date="2021" name="PeerJ">
        <title>Extensive microbial diversity within the chicken gut microbiome revealed by metagenomics and culture.</title>
        <authorList>
            <person name="Gilroy R."/>
            <person name="Ravi A."/>
            <person name="Getino M."/>
            <person name="Pursley I."/>
            <person name="Horton D.L."/>
            <person name="Alikhan N.F."/>
            <person name="Baker D."/>
            <person name="Gharbi K."/>
            <person name="Hall N."/>
            <person name="Watson M."/>
            <person name="Adriaenssens E.M."/>
            <person name="Foster-Nyarko E."/>
            <person name="Jarju S."/>
            <person name="Secka A."/>
            <person name="Antonio M."/>
            <person name="Oren A."/>
            <person name="Chaudhuri R.R."/>
            <person name="La Ragione R."/>
            <person name="Hildebrand F."/>
            <person name="Pallen M.J."/>
        </authorList>
    </citation>
    <scope>NUCLEOTIDE SEQUENCE</scope>
    <source>
        <strain evidence="12">ChiHecec2B26-709</strain>
    </source>
</reference>
<keyword evidence="7 9" id="KW-0472">Membrane</keyword>
<organism evidence="12 13">
    <name type="scientific">Candidatus Cryptobacteroides merdipullorum</name>
    <dbReference type="NCBI Taxonomy" id="2840771"/>
    <lineage>
        <taxon>Bacteria</taxon>
        <taxon>Pseudomonadati</taxon>
        <taxon>Bacteroidota</taxon>
        <taxon>Bacteroidia</taxon>
        <taxon>Bacteroidales</taxon>
        <taxon>Candidatus Cryptobacteroides</taxon>
    </lineage>
</organism>
<keyword evidence="10" id="KW-0732">Signal</keyword>
<keyword evidence="5 8" id="KW-0653">Protein transport</keyword>
<keyword evidence="2 8" id="KW-0813">Transport</keyword>
<protein>
    <submittedName>
        <fullName evidence="12">MotA/TolQ/ExbB proton channel family protein</fullName>
    </submittedName>
</protein>
<dbReference type="EMBL" id="DVLC01000123">
    <property type="protein sequence ID" value="HIT47560.1"/>
    <property type="molecule type" value="Genomic_DNA"/>
</dbReference>
<dbReference type="GO" id="GO:0017038">
    <property type="term" value="P:protein import"/>
    <property type="evidence" value="ECO:0007669"/>
    <property type="project" value="TreeGrafter"/>
</dbReference>
<dbReference type="Proteomes" id="UP000886881">
    <property type="component" value="Unassembled WGS sequence"/>
</dbReference>
<evidence type="ECO:0000256" key="10">
    <source>
        <dbReference type="SAM" id="SignalP"/>
    </source>
</evidence>
<dbReference type="Pfam" id="PF01618">
    <property type="entry name" value="MotA_ExbB"/>
    <property type="match status" value="1"/>
</dbReference>
<dbReference type="GO" id="GO:0005886">
    <property type="term" value="C:plasma membrane"/>
    <property type="evidence" value="ECO:0007669"/>
    <property type="project" value="UniProtKB-SubCell"/>
</dbReference>
<keyword evidence="3" id="KW-1003">Cell membrane</keyword>
<feature type="domain" description="MotA/TolQ/ExbB proton channel" evidence="11">
    <location>
        <begin position="131"/>
        <end position="249"/>
    </location>
</feature>
<feature type="signal peptide" evidence="10">
    <location>
        <begin position="1"/>
        <end position="23"/>
    </location>
</feature>
<dbReference type="AlphaFoldDB" id="A0A9D1KJ93"/>
<evidence type="ECO:0000256" key="7">
    <source>
        <dbReference type="ARBA" id="ARBA00023136"/>
    </source>
</evidence>
<comment type="caution">
    <text evidence="12">The sequence shown here is derived from an EMBL/GenBank/DDBJ whole genome shotgun (WGS) entry which is preliminary data.</text>
</comment>
<keyword evidence="4 9" id="KW-0812">Transmembrane</keyword>
<evidence type="ECO:0000313" key="12">
    <source>
        <dbReference type="EMBL" id="HIT47560.1"/>
    </source>
</evidence>
<reference evidence="12" key="1">
    <citation type="submission" date="2020-10" db="EMBL/GenBank/DDBJ databases">
        <authorList>
            <person name="Gilroy R."/>
        </authorList>
    </citation>
    <scope>NUCLEOTIDE SEQUENCE</scope>
    <source>
        <strain evidence="12">ChiHecec2B26-709</strain>
    </source>
</reference>
<gene>
    <name evidence="12" type="ORF">IAC35_06855</name>
</gene>
<feature type="transmembrane region" description="Helical" evidence="9">
    <location>
        <begin position="171"/>
        <end position="195"/>
    </location>
</feature>
<evidence type="ECO:0000256" key="3">
    <source>
        <dbReference type="ARBA" id="ARBA00022475"/>
    </source>
</evidence>
<feature type="transmembrane region" description="Helical" evidence="9">
    <location>
        <begin position="73"/>
        <end position="94"/>
    </location>
</feature>